<reference evidence="1 2" key="1">
    <citation type="submission" date="2024-03" db="EMBL/GenBank/DDBJ databases">
        <title>The complete genome of Streptomyces sirii sp.nov.</title>
        <authorList>
            <person name="Zakalyukina Y.V."/>
            <person name="Belik A.R."/>
            <person name="Biryukov M.V."/>
            <person name="Baturina O.A."/>
            <person name="Kabilov M.R."/>
        </authorList>
    </citation>
    <scope>NUCLEOTIDE SEQUENCE [LARGE SCALE GENOMIC DNA]</scope>
    <source>
        <strain evidence="1 2">BP-8</strain>
    </source>
</reference>
<dbReference type="RefSeq" id="WP_399144164.1">
    <property type="nucleotide sequence ID" value="NZ_CP147982.1"/>
</dbReference>
<dbReference type="Pfam" id="PF22752">
    <property type="entry name" value="DUF488-N3i"/>
    <property type="match status" value="1"/>
</dbReference>
<proteinExistence type="predicted"/>
<name>A0ABZ2QIW2_9ACTN</name>
<dbReference type="Proteomes" id="UP001626628">
    <property type="component" value="Chromosome"/>
</dbReference>
<dbReference type="InterPro" id="IPR052552">
    <property type="entry name" value="YeaO-like"/>
</dbReference>
<dbReference type="EMBL" id="CP147982">
    <property type="protein sequence ID" value="WXK76058.1"/>
    <property type="molecule type" value="Genomic_DNA"/>
</dbReference>
<sequence>MGEISAGDGIRVRRVYEPPEAADGARVLVDRLWPRGLSKEAAQLSEWCKDAAPSSELRRWYGHQEDRFAAFAARYREELEGEAARQALESLRRRVAQGPLTLLTATKQVPLSHVTVLVEVLREGVEEGAV</sequence>
<dbReference type="PANTHER" id="PTHR36849:SF1">
    <property type="entry name" value="CYTOPLASMIC PROTEIN"/>
    <property type="match status" value="1"/>
</dbReference>
<evidence type="ECO:0000313" key="1">
    <source>
        <dbReference type="EMBL" id="WXK76058.1"/>
    </source>
</evidence>
<protein>
    <submittedName>
        <fullName evidence="1">DUF488 family protein</fullName>
    </submittedName>
</protein>
<accession>A0ABZ2QIW2</accession>
<keyword evidence="2" id="KW-1185">Reference proteome</keyword>
<dbReference type="PANTHER" id="PTHR36849">
    <property type="entry name" value="CYTOPLASMIC PROTEIN-RELATED"/>
    <property type="match status" value="1"/>
</dbReference>
<gene>
    <name evidence="1" type="ORF">WAB15_08740</name>
</gene>
<evidence type="ECO:0000313" key="2">
    <source>
        <dbReference type="Proteomes" id="UP001626628"/>
    </source>
</evidence>
<organism evidence="1 2">
    <name type="scientific">Streptomyces sirii</name>
    <dbReference type="NCBI Taxonomy" id="3127701"/>
    <lineage>
        <taxon>Bacteria</taxon>
        <taxon>Bacillati</taxon>
        <taxon>Actinomycetota</taxon>
        <taxon>Actinomycetes</taxon>
        <taxon>Kitasatosporales</taxon>
        <taxon>Streptomycetaceae</taxon>
        <taxon>Streptomyces</taxon>
    </lineage>
</organism>